<dbReference type="AlphaFoldDB" id="A0A6L2M966"/>
<sequence>MKVKESLKVIFDETPPPPNTSPLKDDDLVEGAIEGSGIETIVYADSDHARDYVDRKSTSGIYTFMRCCLTSLFSKKQTALAISTTEDEYDNKVPIILGRPMLATAHASIHVTEEIKESEGLKEFLMNDDMNGDLEDFLEENDLLPKIKCDTFGSNSRIGLQNGDWTRRLRRRDRKFLGCSGSCDSKEKDSSSKPL</sequence>
<dbReference type="EMBL" id="BKCJ010006127">
    <property type="protein sequence ID" value="GEU70511.1"/>
    <property type="molecule type" value="Genomic_DNA"/>
</dbReference>
<accession>A0A6L2M966</accession>
<evidence type="ECO:0000256" key="1">
    <source>
        <dbReference type="SAM" id="MobiDB-lite"/>
    </source>
</evidence>
<proteinExistence type="predicted"/>
<gene>
    <name evidence="2" type="ORF">Tci_042489</name>
</gene>
<protein>
    <submittedName>
        <fullName evidence="2">Uncharacterized mitochondrial protein AtMg00810-like</fullName>
    </submittedName>
</protein>
<reference evidence="2" key="1">
    <citation type="journal article" date="2019" name="Sci. Rep.">
        <title>Draft genome of Tanacetum cinerariifolium, the natural source of mosquito coil.</title>
        <authorList>
            <person name="Yamashiro T."/>
            <person name="Shiraishi A."/>
            <person name="Satake H."/>
            <person name="Nakayama K."/>
        </authorList>
    </citation>
    <scope>NUCLEOTIDE SEQUENCE</scope>
</reference>
<organism evidence="2">
    <name type="scientific">Tanacetum cinerariifolium</name>
    <name type="common">Dalmatian daisy</name>
    <name type="synonym">Chrysanthemum cinerariifolium</name>
    <dbReference type="NCBI Taxonomy" id="118510"/>
    <lineage>
        <taxon>Eukaryota</taxon>
        <taxon>Viridiplantae</taxon>
        <taxon>Streptophyta</taxon>
        <taxon>Embryophyta</taxon>
        <taxon>Tracheophyta</taxon>
        <taxon>Spermatophyta</taxon>
        <taxon>Magnoliopsida</taxon>
        <taxon>eudicotyledons</taxon>
        <taxon>Gunneridae</taxon>
        <taxon>Pentapetalae</taxon>
        <taxon>asterids</taxon>
        <taxon>campanulids</taxon>
        <taxon>Asterales</taxon>
        <taxon>Asteraceae</taxon>
        <taxon>Asteroideae</taxon>
        <taxon>Anthemideae</taxon>
        <taxon>Anthemidinae</taxon>
        <taxon>Tanacetum</taxon>
    </lineage>
</organism>
<feature type="region of interest" description="Disordered" evidence="1">
    <location>
        <begin position="1"/>
        <end position="25"/>
    </location>
</feature>
<comment type="caution">
    <text evidence="2">The sequence shown here is derived from an EMBL/GenBank/DDBJ whole genome shotgun (WGS) entry which is preliminary data.</text>
</comment>
<evidence type="ECO:0000313" key="2">
    <source>
        <dbReference type="EMBL" id="GEU70511.1"/>
    </source>
</evidence>
<feature type="compositionally biased region" description="Basic and acidic residues" evidence="1">
    <location>
        <begin position="1"/>
        <end position="11"/>
    </location>
</feature>
<name>A0A6L2M966_TANCI</name>